<sequence length="221" mass="24305">MDRYRYFIFNQKGVLGLGILQVACAGLCVVCGFMDAVFRKDTPLSTTRTPLWGGLIMASPGVLALFASQRKKPVLVSVMVVASGLSVLAAIIISSYSCLTLTYGQEDKEVFHHHNSPQVTFVLHRMVKGANATILLTCAISLVFSSVIGYMGCRSIPLCACYDARTGLVRTTTVDNILVSHCDLITHLIQSSTRLCLLRFTSPHLGHNECLFEYQIEIVWL</sequence>
<comment type="subcellular location">
    <subcellularLocation>
        <location evidence="1">Membrane</location>
        <topology evidence="1">Multi-pass membrane protein</topology>
    </subcellularLocation>
</comment>
<protein>
    <submittedName>
        <fullName evidence="6">Zgc:113425</fullName>
    </submittedName>
</protein>
<dbReference type="GO" id="GO:0016020">
    <property type="term" value="C:membrane"/>
    <property type="evidence" value="ECO:0007669"/>
    <property type="project" value="UniProtKB-SubCell"/>
</dbReference>
<evidence type="ECO:0000256" key="5">
    <source>
        <dbReference type="SAM" id="Phobius"/>
    </source>
</evidence>
<keyword evidence="4 5" id="KW-0472">Membrane</keyword>
<evidence type="ECO:0000256" key="2">
    <source>
        <dbReference type="ARBA" id="ARBA00022692"/>
    </source>
</evidence>
<evidence type="ECO:0000313" key="7">
    <source>
        <dbReference type="Proteomes" id="UP000005207"/>
    </source>
</evidence>
<dbReference type="GeneTree" id="ENSGT00390000008183"/>
<dbReference type="HOGENOM" id="CLU_108082_0_0_1"/>
<dbReference type="Proteomes" id="UP000005207">
    <property type="component" value="Linkage group LG2"/>
</dbReference>
<keyword evidence="3 5" id="KW-1133">Transmembrane helix</keyword>
<keyword evidence="7" id="KW-1185">Reference proteome</keyword>
<feature type="transmembrane region" description="Helical" evidence="5">
    <location>
        <begin position="12"/>
        <end position="38"/>
    </location>
</feature>
<evidence type="ECO:0000313" key="6">
    <source>
        <dbReference type="Ensembl" id="ENSONIP00000014560.2"/>
    </source>
</evidence>
<dbReference type="FunCoup" id="I3K0B5">
    <property type="interactions" value="20"/>
</dbReference>
<name>I3K0B5_ORENI</name>
<dbReference type="Pfam" id="PF04103">
    <property type="entry name" value="CD20"/>
    <property type="match status" value="1"/>
</dbReference>
<feature type="transmembrane region" description="Helical" evidence="5">
    <location>
        <begin position="74"/>
        <end position="96"/>
    </location>
</feature>
<organism evidence="6 7">
    <name type="scientific">Oreochromis niloticus</name>
    <name type="common">Nile tilapia</name>
    <name type="synonym">Tilapia nilotica</name>
    <dbReference type="NCBI Taxonomy" id="8128"/>
    <lineage>
        <taxon>Eukaryota</taxon>
        <taxon>Metazoa</taxon>
        <taxon>Chordata</taxon>
        <taxon>Craniata</taxon>
        <taxon>Vertebrata</taxon>
        <taxon>Euteleostomi</taxon>
        <taxon>Actinopterygii</taxon>
        <taxon>Neopterygii</taxon>
        <taxon>Teleostei</taxon>
        <taxon>Neoteleostei</taxon>
        <taxon>Acanthomorphata</taxon>
        <taxon>Ovalentaria</taxon>
        <taxon>Cichlomorphae</taxon>
        <taxon>Cichliformes</taxon>
        <taxon>Cichlidae</taxon>
        <taxon>African cichlids</taxon>
        <taxon>Pseudocrenilabrinae</taxon>
        <taxon>Oreochromini</taxon>
        <taxon>Oreochromis</taxon>
    </lineage>
</organism>
<evidence type="ECO:0000256" key="3">
    <source>
        <dbReference type="ARBA" id="ARBA00022989"/>
    </source>
</evidence>
<dbReference type="AlphaFoldDB" id="I3K0B5"/>
<evidence type="ECO:0000256" key="4">
    <source>
        <dbReference type="ARBA" id="ARBA00023136"/>
    </source>
</evidence>
<reference evidence="6" key="3">
    <citation type="submission" date="2025-09" db="UniProtKB">
        <authorList>
            <consortium name="Ensembl"/>
        </authorList>
    </citation>
    <scope>IDENTIFICATION</scope>
</reference>
<dbReference type="OMA" id="PLCACYD"/>
<feature type="transmembrane region" description="Helical" evidence="5">
    <location>
        <begin position="50"/>
        <end position="67"/>
    </location>
</feature>
<dbReference type="Ensembl" id="ENSONIT00000014571.2">
    <property type="protein sequence ID" value="ENSONIP00000014560.2"/>
    <property type="gene ID" value="ENSONIG00000011560.2"/>
</dbReference>
<dbReference type="InterPro" id="IPR007237">
    <property type="entry name" value="CD20-like"/>
</dbReference>
<dbReference type="eggNOG" id="ENOG502QV02">
    <property type="taxonomic scope" value="Eukaryota"/>
</dbReference>
<evidence type="ECO:0000256" key="1">
    <source>
        <dbReference type="ARBA" id="ARBA00004141"/>
    </source>
</evidence>
<dbReference type="InParanoid" id="I3K0B5"/>
<reference evidence="7" key="1">
    <citation type="submission" date="2012-01" db="EMBL/GenBank/DDBJ databases">
        <title>The Genome Sequence of Oreochromis niloticus (Nile Tilapia).</title>
        <authorList>
            <consortium name="Broad Institute Genome Assembly Team"/>
            <consortium name="Broad Institute Sequencing Platform"/>
            <person name="Di Palma F."/>
            <person name="Johnson J."/>
            <person name="Lander E.S."/>
            <person name="Lindblad-Toh K."/>
        </authorList>
    </citation>
    <scope>NUCLEOTIDE SEQUENCE [LARGE SCALE GENOMIC DNA]</scope>
</reference>
<feature type="transmembrane region" description="Helical" evidence="5">
    <location>
        <begin position="132"/>
        <end position="153"/>
    </location>
</feature>
<accession>I3K0B5</accession>
<proteinExistence type="predicted"/>
<reference evidence="6" key="2">
    <citation type="submission" date="2025-08" db="UniProtKB">
        <authorList>
            <consortium name="Ensembl"/>
        </authorList>
    </citation>
    <scope>IDENTIFICATION</scope>
</reference>
<keyword evidence="2 5" id="KW-0812">Transmembrane</keyword>